<organism evidence="13 14">
    <name type="scientific">Glossina pallidipes</name>
    <name type="common">Tsetse fly</name>
    <dbReference type="NCBI Taxonomy" id="7398"/>
    <lineage>
        <taxon>Eukaryota</taxon>
        <taxon>Metazoa</taxon>
        <taxon>Ecdysozoa</taxon>
        <taxon>Arthropoda</taxon>
        <taxon>Hexapoda</taxon>
        <taxon>Insecta</taxon>
        <taxon>Pterygota</taxon>
        <taxon>Neoptera</taxon>
        <taxon>Endopterygota</taxon>
        <taxon>Diptera</taxon>
        <taxon>Brachycera</taxon>
        <taxon>Muscomorpha</taxon>
        <taxon>Hippoboscoidea</taxon>
        <taxon>Glossinidae</taxon>
        <taxon>Glossina</taxon>
    </lineage>
</organism>
<dbReference type="GO" id="GO:0005765">
    <property type="term" value="C:lysosomal membrane"/>
    <property type="evidence" value="ECO:0007669"/>
    <property type="project" value="UniProtKB-SubCell"/>
</dbReference>
<sequence>MSETKNDVNLPSYEEAMQAPLEPPSMGKFSITNTNINIFIINHIFPFILLFKALKYPNSHESTQQAPNPYINLGPRPSLAQQQHYANATAPNTSSHTGCYGQVPSYGAFESTPVSVVISQPLTVPPEIIIIGGCPACRIGILEDSFPLLALCCAIAFFPVGILCCLAMKNKRCSNCGAEFYGQSKSVADY</sequence>
<evidence type="ECO:0000313" key="13">
    <source>
        <dbReference type="EnsemblMetazoa" id="GPAI018714-PA"/>
    </source>
</evidence>
<keyword evidence="14" id="KW-1185">Reference proteome</keyword>
<comment type="subcellular location">
    <subcellularLocation>
        <location evidence="2">Cytoplasm</location>
        <location evidence="2">Perinuclear region</location>
    </subcellularLocation>
    <subcellularLocation>
        <location evidence="1">Lysosome membrane</location>
        <topology evidence="1">Multi-pass membrane protein</topology>
    </subcellularLocation>
</comment>
<protein>
    <recommendedName>
        <fullName evidence="9">Membrane protein BRI3</fullName>
    </recommendedName>
    <alternativeName>
        <fullName evidence="10">Brain protein I3</fullName>
    </alternativeName>
</protein>
<reference evidence="14" key="1">
    <citation type="submission" date="2014-03" db="EMBL/GenBank/DDBJ databases">
        <authorList>
            <person name="Aksoy S."/>
            <person name="Warren W."/>
            <person name="Wilson R.K."/>
        </authorList>
    </citation>
    <scope>NUCLEOTIDE SEQUENCE [LARGE SCALE GENOMIC DNA]</scope>
    <source>
        <strain evidence="14">IAEA</strain>
    </source>
</reference>
<evidence type="ECO:0000256" key="1">
    <source>
        <dbReference type="ARBA" id="ARBA00004155"/>
    </source>
</evidence>
<evidence type="ECO:0000256" key="4">
    <source>
        <dbReference type="ARBA" id="ARBA00022490"/>
    </source>
</evidence>
<comment type="subunit">
    <text evidence="11">Interacts with BRI3BP. Interacts with MGAT1 and IFITM3.</text>
</comment>
<keyword evidence="7 12" id="KW-0472">Membrane</keyword>
<keyword evidence="5 12" id="KW-0812">Transmembrane</keyword>
<comment type="similarity">
    <text evidence="3">Belongs to the BRI3 family.</text>
</comment>
<evidence type="ECO:0000313" key="14">
    <source>
        <dbReference type="Proteomes" id="UP000092445"/>
    </source>
</evidence>
<dbReference type="PANTHER" id="PTHR13551">
    <property type="entry name" value="BRAIN PROTEIN I3"/>
    <property type="match status" value="1"/>
</dbReference>
<evidence type="ECO:0000256" key="7">
    <source>
        <dbReference type="ARBA" id="ARBA00023136"/>
    </source>
</evidence>
<dbReference type="PANTHER" id="PTHR13551:SF1">
    <property type="entry name" value="MEMBRANE PROTEIN BRI3"/>
    <property type="match status" value="1"/>
</dbReference>
<dbReference type="VEuPathDB" id="VectorBase:GPAI018714"/>
<keyword evidence="6 12" id="KW-1133">Transmembrane helix</keyword>
<dbReference type="AlphaFoldDB" id="A0A1A9ZLW9"/>
<dbReference type="Proteomes" id="UP000092445">
    <property type="component" value="Unassembled WGS sequence"/>
</dbReference>
<keyword evidence="8" id="KW-0458">Lysosome</keyword>
<keyword evidence="4" id="KW-0963">Cytoplasm</keyword>
<evidence type="ECO:0000256" key="12">
    <source>
        <dbReference type="SAM" id="Phobius"/>
    </source>
</evidence>
<accession>A0A1A9ZLW9</accession>
<reference evidence="13" key="2">
    <citation type="submission" date="2020-05" db="UniProtKB">
        <authorList>
            <consortium name="EnsemblMetazoa"/>
        </authorList>
    </citation>
    <scope>IDENTIFICATION</scope>
    <source>
        <strain evidence="13">IAEA</strain>
    </source>
</reference>
<evidence type="ECO:0000256" key="10">
    <source>
        <dbReference type="ARBA" id="ARBA00035449"/>
    </source>
</evidence>
<evidence type="ECO:0000256" key="9">
    <source>
        <dbReference type="ARBA" id="ARBA00035284"/>
    </source>
</evidence>
<dbReference type="EnsemblMetazoa" id="GPAI018714-RA">
    <property type="protein sequence ID" value="GPAI018714-PA"/>
    <property type="gene ID" value="GPAI018714"/>
</dbReference>
<feature type="transmembrane region" description="Helical" evidence="12">
    <location>
        <begin position="148"/>
        <end position="168"/>
    </location>
</feature>
<evidence type="ECO:0000256" key="11">
    <source>
        <dbReference type="ARBA" id="ARBA00046593"/>
    </source>
</evidence>
<dbReference type="GO" id="GO:0048471">
    <property type="term" value="C:perinuclear region of cytoplasm"/>
    <property type="evidence" value="ECO:0007669"/>
    <property type="project" value="UniProtKB-SubCell"/>
</dbReference>
<proteinExistence type="inferred from homology"/>
<evidence type="ECO:0000256" key="3">
    <source>
        <dbReference type="ARBA" id="ARBA00008090"/>
    </source>
</evidence>
<dbReference type="InterPro" id="IPR019317">
    <property type="entry name" value="BRI3"/>
</dbReference>
<dbReference type="Pfam" id="PF10164">
    <property type="entry name" value="BRI3"/>
    <property type="match status" value="1"/>
</dbReference>
<evidence type="ECO:0000256" key="6">
    <source>
        <dbReference type="ARBA" id="ARBA00022989"/>
    </source>
</evidence>
<evidence type="ECO:0000256" key="2">
    <source>
        <dbReference type="ARBA" id="ARBA00004556"/>
    </source>
</evidence>
<evidence type="ECO:0000256" key="5">
    <source>
        <dbReference type="ARBA" id="ARBA00022692"/>
    </source>
</evidence>
<name>A0A1A9ZLW9_GLOPL</name>
<evidence type="ECO:0000256" key="8">
    <source>
        <dbReference type="ARBA" id="ARBA00023228"/>
    </source>
</evidence>